<evidence type="ECO:0000313" key="12">
    <source>
        <dbReference type="Proteomes" id="UP001318040"/>
    </source>
</evidence>
<name>A0AAJ7U2B4_PETMA</name>
<dbReference type="GO" id="GO:0005198">
    <property type="term" value="F:structural molecule activity"/>
    <property type="evidence" value="ECO:0007669"/>
    <property type="project" value="InterPro"/>
</dbReference>
<evidence type="ECO:0000256" key="2">
    <source>
        <dbReference type="ARBA" id="ARBA00004651"/>
    </source>
</evidence>
<evidence type="ECO:0000256" key="7">
    <source>
        <dbReference type="ARBA" id="ARBA00022949"/>
    </source>
</evidence>
<dbReference type="RefSeq" id="XP_032828430.1">
    <property type="nucleotide sequence ID" value="XM_032972539.1"/>
</dbReference>
<evidence type="ECO:0000256" key="5">
    <source>
        <dbReference type="ARBA" id="ARBA00022475"/>
    </source>
</evidence>
<evidence type="ECO:0000256" key="1">
    <source>
        <dbReference type="ARBA" id="ARBA00004435"/>
    </source>
</evidence>
<feature type="transmembrane region" description="Helical" evidence="11">
    <location>
        <begin position="118"/>
        <end position="140"/>
    </location>
</feature>
<dbReference type="InterPro" id="IPR017974">
    <property type="entry name" value="Claudin_CS"/>
</dbReference>
<keyword evidence="12" id="KW-1185">Reference proteome</keyword>
<dbReference type="PRINTS" id="PR01077">
    <property type="entry name" value="CLAUDIN"/>
</dbReference>
<dbReference type="Proteomes" id="UP001318040">
    <property type="component" value="Chromosome 49"/>
</dbReference>
<evidence type="ECO:0000313" key="13">
    <source>
        <dbReference type="RefSeq" id="XP_032828430.1"/>
    </source>
</evidence>
<accession>A0AAJ7U2B4</accession>
<reference evidence="13" key="1">
    <citation type="submission" date="2025-08" db="UniProtKB">
        <authorList>
            <consortium name="RefSeq"/>
        </authorList>
    </citation>
    <scope>IDENTIFICATION</scope>
    <source>
        <tissue evidence="13">Sperm</tissue>
    </source>
</reference>
<feature type="transmembrane region" description="Helical" evidence="11">
    <location>
        <begin position="160"/>
        <end position="185"/>
    </location>
</feature>
<evidence type="ECO:0000256" key="9">
    <source>
        <dbReference type="ARBA" id="ARBA00023136"/>
    </source>
</evidence>
<organism evidence="12 13">
    <name type="scientific">Petromyzon marinus</name>
    <name type="common">Sea lamprey</name>
    <dbReference type="NCBI Taxonomy" id="7757"/>
    <lineage>
        <taxon>Eukaryota</taxon>
        <taxon>Metazoa</taxon>
        <taxon>Chordata</taxon>
        <taxon>Craniata</taxon>
        <taxon>Vertebrata</taxon>
        <taxon>Cyclostomata</taxon>
        <taxon>Hyperoartia</taxon>
        <taxon>Petromyzontiformes</taxon>
        <taxon>Petromyzontidae</taxon>
        <taxon>Petromyzon</taxon>
    </lineage>
</organism>
<comment type="similarity">
    <text evidence="3">Belongs to the claudin family.</text>
</comment>
<evidence type="ECO:0000256" key="3">
    <source>
        <dbReference type="ARBA" id="ARBA00008295"/>
    </source>
</evidence>
<evidence type="ECO:0000256" key="6">
    <source>
        <dbReference type="ARBA" id="ARBA00022692"/>
    </source>
</evidence>
<keyword evidence="4" id="KW-0796">Tight junction</keyword>
<keyword evidence="6 11" id="KW-0812">Transmembrane</keyword>
<dbReference type="AlphaFoldDB" id="A0AAJ7U2B4"/>
<feature type="region of interest" description="Disordered" evidence="10">
    <location>
        <begin position="252"/>
        <end position="272"/>
    </location>
</feature>
<evidence type="ECO:0000256" key="4">
    <source>
        <dbReference type="ARBA" id="ARBA00022427"/>
    </source>
</evidence>
<dbReference type="FunFam" id="1.20.140.150:FF:000001">
    <property type="entry name" value="Claudin"/>
    <property type="match status" value="1"/>
</dbReference>
<evidence type="ECO:0000256" key="11">
    <source>
        <dbReference type="SAM" id="Phobius"/>
    </source>
</evidence>
<sequence length="364" mass="39064">MVSTGLQIVALCLAIVGLLGTLAATILPHWQVTAHVGTSIITATGQMRGLWMECAWMSTGFFQCRPFYSILAMNPALKAAQAMMVISCVLTAAGIGAATVGMKCTLLLGPSSRRSKSLVAVSGGLCLIVSALCTLVPVAWNTHNTVRQFYDPWYPSPVKYELGAAIYLGYAAAILTMAAGVMMALSCPEKRRRAGPPRRLRPRRDGPPRGVESAGTGTPEVHTGMSWVAPPPLAFVDKWAEATGPIVEKTVRAPRQEDQSSPKVHGGVSWEDSPPLEFVDKRAEAMWPIVERNIRAPRMEGQSSPKVHGGVRWQDSPPLEFVDRRRAEVTGGGVAEVGRWSPPGTGEHGAGPLVIQNHYALTNL</sequence>
<feature type="compositionally biased region" description="Basic residues" evidence="10">
    <location>
        <begin position="190"/>
        <end position="202"/>
    </location>
</feature>
<feature type="region of interest" description="Disordered" evidence="10">
    <location>
        <begin position="190"/>
        <end position="223"/>
    </location>
</feature>
<evidence type="ECO:0000256" key="10">
    <source>
        <dbReference type="SAM" id="MobiDB-lite"/>
    </source>
</evidence>
<dbReference type="GO" id="GO:0005886">
    <property type="term" value="C:plasma membrane"/>
    <property type="evidence" value="ECO:0007669"/>
    <property type="project" value="UniProtKB-SubCell"/>
</dbReference>
<keyword evidence="7" id="KW-0965">Cell junction</keyword>
<comment type="subcellular location">
    <subcellularLocation>
        <location evidence="1">Cell junction</location>
        <location evidence="1">Tight junction</location>
    </subcellularLocation>
    <subcellularLocation>
        <location evidence="2">Cell membrane</location>
        <topology evidence="2">Multi-pass membrane protein</topology>
    </subcellularLocation>
</comment>
<gene>
    <name evidence="13" type="primary">LOC116952885</name>
</gene>
<keyword evidence="5" id="KW-1003">Cell membrane</keyword>
<feature type="transmembrane region" description="Helical" evidence="11">
    <location>
        <begin position="82"/>
        <end position="106"/>
    </location>
</feature>
<dbReference type="InterPro" id="IPR006187">
    <property type="entry name" value="Claudin"/>
</dbReference>
<dbReference type="Pfam" id="PF00822">
    <property type="entry name" value="PMP22_Claudin"/>
    <property type="match status" value="1"/>
</dbReference>
<keyword evidence="9 11" id="KW-0472">Membrane</keyword>
<proteinExistence type="inferred from homology"/>
<dbReference type="GO" id="GO:0005923">
    <property type="term" value="C:bicellular tight junction"/>
    <property type="evidence" value="ECO:0007669"/>
    <property type="project" value="UniProtKB-SubCell"/>
</dbReference>
<dbReference type="PROSITE" id="PS01346">
    <property type="entry name" value="CLAUDIN"/>
    <property type="match status" value="1"/>
</dbReference>
<dbReference type="InterPro" id="IPR004031">
    <property type="entry name" value="PMP22/EMP/MP20/Claudin"/>
</dbReference>
<protein>
    <submittedName>
        <fullName evidence="13">Claudin-7-A-like</fullName>
    </submittedName>
</protein>
<dbReference type="KEGG" id="pmrn:116952885"/>
<keyword evidence="8 11" id="KW-1133">Transmembrane helix</keyword>
<evidence type="ECO:0000256" key="8">
    <source>
        <dbReference type="ARBA" id="ARBA00022989"/>
    </source>
</evidence>
<dbReference type="PANTHER" id="PTHR12002">
    <property type="entry name" value="CLAUDIN"/>
    <property type="match status" value="1"/>
</dbReference>
<dbReference type="Gene3D" id="1.20.140.150">
    <property type="match status" value="1"/>
</dbReference>